<evidence type="ECO:0000313" key="2">
    <source>
        <dbReference type="Proteomes" id="UP001059596"/>
    </source>
</evidence>
<comment type="caution">
    <text evidence="1">The sequence shown here is derived from an EMBL/GenBank/DDBJ whole genome shotgun (WGS) entry which is preliminary data.</text>
</comment>
<gene>
    <name evidence="1" type="ORF">M5D96_003882</name>
</gene>
<feature type="non-terminal residue" evidence="1">
    <location>
        <position position="61"/>
    </location>
</feature>
<protein>
    <submittedName>
        <fullName evidence="1">Uncharacterized protein</fullName>
    </submittedName>
</protein>
<dbReference type="EMBL" id="JAMKOV010000002">
    <property type="protein sequence ID" value="KAI8042569.1"/>
    <property type="molecule type" value="Genomic_DNA"/>
</dbReference>
<reference evidence="1" key="1">
    <citation type="journal article" date="2023" name="Genome Biol. Evol.">
        <title>Long-read-based Genome Assembly of Drosophila gunungcola Reveals Fewer Chemosensory Genes in Flower-breeding Species.</title>
        <authorList>
            <person name="Negi A."/>
            <person name="Liao B.Y."/>
            <person name="Yeh S.D."/>
        </authorList>
    </citation>
    <scope>NUCLEOTIDE SEQUENCE</scope>
    <source>
        <strain evidence="1">Sukarami</strain>
    </source>
</reference>
<organism evidence="1 2">
    <name type="scientific">Drosophila gunungcola</name>
    <name type="common">fruit fly</name>
    <dbReference type="NCBI Taxonomy" id="103775"/>
    <lineage>
        <taxon>Eukaryota</taxon>
        <taxon>Metazoa</taxon>
        <taxon>Ecdysozoa</taxon>
        <taxon>Arthropoda</taxon>
        <taxon>Hexapoda</taxon>
        <taxon>Insecta</taxon>
        <taxon>Pterygota</taxon>
        <taxon>Neoptera</taxon>
        <taxon>Endopterygota</taxon>
        <taxon>Diptera</taxon>
        <taxon>Brachycera</taxon>
        <taxon>Muscomorpha</taxon>
        <taxon>Ephydroidea</taxon>
        <taxon>Drosophilidae</taxon>
        <taxon>Drosophila</taxon>
        <taxon>Sophophora</taxon>
    </lineage>
</organism>
<proteinExistence type="predicted"/>
<evidence type="ECO:0000313" key="1">
    <source>
        <dbReference type="EMBL" id="KAI8042569.1"/>
    </source>
</evidence>
<name>A0A9P9YTU9_9MUSC</name>
<accession>A0A9P9YTU9</accession>
<keyword evidence="2" id="KW-1185">Reference proteome</keyword>
<dbReference type="AlphaFoldDB" id="A0A9P9YTU9"/>
<dbReference type="Proteomes" id="UP001059596">
    <property type="component" value="Unassembled WGS sequence"/>
</dbReference>
<sequence length="61" mass="7586">MWRWHMLTWHRVLCPRSINSRQQGEWYIIRRQPGKNVTCVYTQLALGFWLKFCTYMWTIHG</sequence>